<dbReference type="RefSeq" id="XP_025351470.1">
    <property type="nucleotide sequence ID" value="XM_025490618.1"/>
</dbReference>
<proteinExistence type="predicted"/>
<keyword evidence="3" id="KW-1185">Reference proteome</keyword>
<reference evidence="2 3" key="1">
    <citation type="journal article" date="2018" name="Mol. Biol. Evol.">
        <title>Broad Genomic Sampling Reveals a Smut Pathogenic Ancestry of the Fungal Clade Ustilaginomycotina.</title>
        <authorList>
            <person name="Kijpornyongpan T."/>
            <person name="Mondo S.J."/>
            <person name="Barry K."/>
            <person name="Sandor L."/>
            <person name="Lee J."/>
            <person name="Lipzen A."/>
            <person name="Pangilinan J."/>
            <person name="LaButti K."/>
            <person name="Hainaut M."/>
            <person name="Henrissat B."/>
            <person name="Grigoriev I.V."/>
            <person name="Spatafora J.W."/>
            <person name="Aime M.C."/>
        </authorList>
    </citation>
    <scope>NUCLEOTIDE SEQUENCE [LARGE SCALE GENOMIC DNA]</scope>
    <source>
        <strain evidence="2 3">MCA 4718</strain>
    </source>
</reference>
<feature type="compositionally biased region" description="Basic and acidic residues" evidence="1">
    <location>
        <begin position="407"/>
        <end position="421"/>
    </location>
</feature>
<organism evidence="2 3">
    <name type="scientific">Pseudomicrostroma glucosiphilum</name>
    <dbReference type="NCBI Taxonomy" id="1684307"/>
    <lineage>
        <taxon>Eukaryota</taxon>
        <taxon>Fungi</taxon>
        <taxon>Dikarya</taxon>
        <taxon>Basidiomycota</taxon>
        <taxon>Ustilaginomycotina</taxon>
        <taxon>Exobasidiomycetes</taxon>
        <taxon>Microstromatales</taxon>
        <taxon>Microstromatales incertae sedis</taxon>
        <taxon>Pseudomicrostroma</taxon>
    </lineage>
</organism>
<sequence length="527" mass="57264">MDRPEGDPYSTDDEERRFEKAVGHYIDQALANGHEAGEDDSVAGLDKVCETPQELYQYGRGGNRDQECDDDLFGDETQAIDHTSDSSNDAMDDGSWQMSPSPSSGYHSPSISASTNTPRASTSALMLPSGTGTPMIYSTMRTQPQNPKPTPPSHLPRRLSGNDYRRLRIQREAEYKEAQEKLRRGEITSSQMPAPIRQRMSKRRKALLKEQKELEGAVWKVRSDSEAVSACSSPATVTRGGSLEGAQSVGDNEDEDDDDDDDVRALALSAWNGSRRTSAATEAAQPSTGDASPTRACSSLPLPLFPSPAAAAASPSVTSAPRTLLNIVLKPGPEQEWTAAAAAMHPLPLSPCRTPASAPFMGSDNTLGRSREHSAMAVSAHPQSSVSNSRRDFASGSGNRRITAQHHRQETGHQQSRREHNTAAISASLPTTKAPCSLSDSIPKASSLSPSPYTAPLRRALHSSRQRIAAQVQTYQTAVNRLKLEADVLRNASRVVDSRILDLERRKRKRIMAGEEARRSMRDGSDR</sequence>
<feature type="region of interest" description="Disordered" evidence="1">
    <location>
        <begin position="367"/>
        <end position="451"/>
    </location>
</feature>
<dbReference type="AlphaFoldDB" id="A0A316UGH6"/>
<feature type="region of interest" description="Disordered" evidence="1">
    <location>
        <begin position="56"/>
        <end position="201"/>
    </location>
</feature>
<feature type="compositionally biased region" description="Low complexity" evidence="1">
    <location>
        <begin position="99"/>
        <end position="114"/>
    </location>
</feature>
<gene>
    <name evidence="2" type="ORF">BCV69DRAFT_25707</name>
</gene>
<evidence type="ECO:0000256" key="1">
    <source>
        <dbReference type="SAM" id="MobiDB-lite"/>
    </source>
</evidence>
<feature type="compositionally biased region" description="Polar residues" evidence="1">
    <location>
        <begin position="438"/>
        <end position="451"/>
    </location>
</feature>
<dbReference type="EMBL" id="KZ819321">
    <property type="protein sequence ID" value="PWN24310.1"/>
    <property type="molecule type" value="Genomic_DNA"/>
</dbReference>
<feature type="region of interest" description="Disordered" evidence="1">
    <location>
        <begin position="274"/>
        <end position="295"/>
    </location>
</feature>
<feature type="region of interest" description="Disordered" evidence="1">
    <location>
        <begin position="221"/>
        <end position="260"/>
    </location>
</feature>
<feature type="compositionally biased region" description="Polar residues" evidence="1">
    <location>
        <begin position="115"/>
        <end position="124"/>
    </location>
</feature>
<feature type="compositionally biased region" description="Acidic residues" evidence="1">
    <location>
        <begin position="251"/>
        <end position="260"/>
    </location>
</feature>
<feature type="compositionally biased region" description="Basic and acidic residues" evidence="1">
    <location>
        <begin position="163"/>
        <end position="186"/>
    </location>
</feature>
<name>A0A316UGH6_9BASI</name>
<accession>A0A316UGH6</accession>
<evidence type="ECO:0000313" key="2">
    <source>
        <dbReference type="EMBL" id="PWN24310.1"/>
    </source>
</evidence>
<dbReference type="GeneID" id="37012352"/>
<dbReference type="Proteomes" id="UP000245942">
    <property type="component" value="Unassembled WGS sequence"/>
</dbReference>
<evidence type="ECO:0000313" key="3">
    <source>
        <dbReference type="Proteomes" id="UP000245942"/>
    </source>
</evidence>
<protein>
    <submittedName>
        <fullName evidence="2">Uncharacterized protein</fullName>
    </submittedName>
</protein>